<dbReference type="PANTHER" id="PTHR43531:SF11">
    <property type="entry name" value="METHYL-ACCEPTING CHEMOTAXIS PROTEIN 3"/>
    <property type="match status" value="1"/>
</dbReference>
<dbReference type="SUPFAM" id="SSF103190">
    <property type="entry name" value="Sensory domain-like"/>
    <property type="match status" value="1"/>
</dbReference>
<dbReference type="SMART" id="SM00283">
    <property type="entry name" value="MA"/>
    <property type="match status" value="1"/>
</dbReference>
<feature type="domain" description="HAMP" evidence="12">
    <location>
        <begin position="328"/>
        <end position="380"/>
    </location>
</feature>
<dbReference type="PANTHER" id="PTHR43531">
    <property type="entry name" value="PROTEIN ICFG"/>
    <property type="match status" value="1"/>
</dbReference>
<evidence type="ECO:0000256" key="8">
    <source>
        <dbReference type="PROSITE-ProRule" id="PRU00284"/>
    </source>
</evidence>
<dbReference type="Gene3D" id="1.10.287.950">
    <property type="entry name" value="Methyl-accepting chemotaxis protein"/>
    <property type="match status" value="1"/>
</dbReference>
<keyword evidence="3" id="KW-0145">Chemotaxis</keyword>
<evidence type="ECO:0000256" key="7">
    <source>
        <dbReference type="ARBA" id="ARBA00029447"/>
    </source>
</evidence>
<dbReference type="CDD" id="cd18773">
    <property type="entry name" value="PDC1_HK_sensor"/>
    <property type="match status" value="1"/>
</dbReference>
<evidence type="ECO:0000259" key="11">
    <source>
        <dbReference type="PROSITE" id="PS50111"/>
    </source>
</evidence>
<evidence type="ECO:0000256" key="5">
    <source>
        <dbReference type="ARBA" id="ARBA00022989"/>
    </source>
</evidence>
<name>A0A315ZXH7_9FIRM</name>
<dbReference type="Pfam" id="PF00672">
    <property type="entry name" value="HAMP"/>
    <property type="match status" value="1"/>
</dbReference>
<organism evidence="13 14">
    <name type="scientific">Faecalicatena contorta</name>
    <dbReference type="NCBI Taxonomy" id="39482"/>
    <lineage>
        <taxon>Bacteria</taxon>
        <taxon>Bacillati</taxon>
        <taxon>Bacillota</taxon>
        <taxon>Clostridia</taxon>
        <taxon>Lachnospirales</taxon>
        <taxon>Lachnospiraceae</taxon>
        <taxon>Faecalicatena</taxon>
    </lineage>
</organism>
<keyword evidence="8" id="KW-0807">Transducer</keyword>
<dbReference type="InterPro" id="IPR003660">
    <property type="entry name" value="HAMP_dom"/>
</dbReference>
<evidence type="ECO:0000256" key="10">
    <source>
        <dbReference type="SAM" id="Phobius"/>
    </source>
</evidence>
<feature type="domain" description="Methyl-accepting transducer" evidence="11">
    <location>
        <begin position="433"/>
        <end position="662"/>
    </location>
</feature>
<feature type="transmembrane region" description="Helical" evidence="10">
    <location>
        <begin position="306"/>
        <end position="326"/>
    </location>
</feature>
<dbReference type="InterPro" id="IPR029151">
    <property type="entry name" value="Sensor-like_sf"/>
</dbReference>
<evidence type="ECO:0000313" key="14">
    <source>
        <dbReference type="Proteomes" id="UP000254051"/>
    </source>
</evidence>
<dbReference type="Pfam" id="PF02743">
    <property type="entry name" value="dCache_1"/>
    <property type="match status" value="1"/>
</dbReference>
<reference evidence="14" key="1">
    <citation type="submission" date="2017-07" db="EMBL/GenBank/DDBJ databases">
        <authorList>
            <person name="Varghese N."/>
            <person name="Submissions S."/>
        </authorList>
    </citation>
    <scope>NUCLEOTIDE SEQUENCE [LARGE SCALE GENOMIC DNA]</scope>
    <source>
        <strain evidence="14">NLAE-zl-C134</strain>
    </source>
</reference>
<keyword evidence="5 10" id="KW-1133">Transmembrane helix</keyword>
<keyword evidence="2" id="KW-1003">Cell membrane</keyword>
<dbReference type="FunFam" id="1.10.287.950:FF:000001">
    <property type="entry name" value="Methyl-accepting chemotaxis sensory transducer"/>
    <property type="match status" value="1"/>
</dbReference>
<dbReference type="Gene3D" id="3.30.450.20">
    <property type="entry name" value="PAS domain"/>
    <property type="match status" value="2"/>
</dbReference>
<dbReference type="InterPro" id="IPR033479">
    <property type="entry name" value="dCache_1"/>
</dbReference>
<keyword evidence="6 10" id="KW-0472">Membrane</keyword>
<protein>
    <submittedName>
        <fullName evidence="13">Methyl-accepting chemotaxis protein</fullName>
    </submittedName>
</protein>
<accession>A0A315ZXH7</accession>
<sequence length="704" mass="76248">MKMKRFQSMRFKLSFLLAFFAILPLMGVGILFLNQMENTLLTEQKHSVNTQLSLVNDNVDSIFDSMLSNVRYYSEGALLKTSDNTITSYASTTSDTKMTPGQNGPVEQAIFESFSEFGSSHPDYQYVYMGTEDGGYIQYPDSNISAGFDPRTRPWYPNAKDHPDGPVLGEPYYFATDDVTIVGASQAIKDSNGKVIGVMAMDMSLNSLTTLMEKATENAKGYYMIITGDGTILADPSNPDNNFLNLSEAYGEKFLNAVSSDADFLQIKLDGKPYFIKSFLSESTNWRYVAVISEADLFQSVRELKALIYTVLAVVLVIVLIAGIIVSNSIAKPIKAVTKSAQEVSSGNFNVNLQIKATGEIGLLVDAFQKIGVTLNLYKNYIEEISSVLNQIAQGNMAFKLQSDYIGEFSAVKTALLNISRTLTETLEQIKISSNQIASGSDQVAAGAQSLSQGATEQAASIQEISATIDEVTDQVTSNAEMARKANDLSKVAVTDVLSGNEQMNTMIAAMNEISDKTREINGIIRTIDDIAFQTNILALNASIEAARAGNAGKGFAVVADEVRNLAQKTAEATSNTANLIEDSIRSVKRGADIVEKTADSLSGIVGNVQDVADLLDRISEASVVQSDSMQQIAEGTGQISSVVQTTAATSEQSAAASEELSSQASILNSLVNQFTLTTEHQKYHDDLPKEKSEDFTQGSNKYM</sequence>
<dbReference type="SMART" id="SM00304">
    <property type="entry name" value="HAMP"/>
    <property type="match status" value="2"/>
</dbReference>
<evidence type="ECO:0000256" key="1">
    <source>
        <dbReference type="ARBA" id="ARBA00004651"/>
    </source>
</evidence>
<dbReference type="OrthoDB" id="9814363at2"/>
<dbReference type="GO" id="GO:0005886">
    <property type="term" value="C:plasma membrane"/>
    <property type="evidence" value="ECO:0007669"/>
    <property type="project" value="UniProtKB-SubCell"/>
</dbReference>
<gene>
    <name evidence="13" type="ORF">SAMN05216529_10475</name>
</gene>
<evidence type="ECO:0000256" key="3">
    <source>
        <dbReference type="ARBA" id="ARBA00022500"/>
    </source>
</evidence>
<dbReference type="RefSeq" id="WP_109709968.1">
    <property type="nucleotide sequence ID" value="NZ_QGDS01000004.1"/>
</dbReference>
<comment type="subcellular location">
    <subcellularLocation>
        <location evidence="1">Cell membrane</location>
        <topology evidence="1">Multi-pass membrane protein</topology>
    </subcellularLocation>
</comment>
<keyword evidence="14" id="KW-1185">Reference proteome</keyword>
<dbReference type="SUPFAM" id="SSF58104">
    <property type="entry name" value="Methyl-accepting chemotaxis protein (MCP) signaling domain"/>
    <property type="match status" value="1"/>
</dbReference>
<dbReference type="AlphaFoldDB" id="A0A315ZXH7"/>
<dbReference type="CDD" id="cd11386">
    <property type="entry name" value="MCP_signal"/>
    <property type="match status" value="1"/>
</dbReference>
<dbReference type="Proteomes" id="UP000254051">
    <property type="component" value="Unassembled WGS sequence"/>
</dbReference>
<keyword evidence="4 10" id="KW-0812">Transmembrane</keyword>
<evidence type="ECO:0000256" key="9">
    <source>
        <dbReference type="SAM" id="MobiDB-lite"/>
    </source>
</evidence>
<evidence type="ECO:0000259" key="12">
    <source>
        <dbReference type="PROSITE" id="PS50885"/>
    </source>
</evidence>
<evidence type="ECO:0000256" key="2">
    <source>
        <dbReference type="ARBA" id="ARBA00022475"/>
    </source>
</evidence>
<dbReference type="PROSITE" id="PS50111">
    <property type="entry name" value="CHEMOTAXIS_TRANSDUC_2"/>
    <property type="match status" value="1"/>
</dbReference>
<evidence type="ECO:0000256" key="6">
    <source>
        <dbReference type="ARBA" id="ARBA00023136"/>
    </source>
</evidence>
<comment type="similarity">
    <text evidence="7">Belongs to the methyl-accepting chemotaxis (MCP) protein family.</text>
</comment>
<dbReference type="GO" id="GO:0004888">
    <property type="term" value="F:transmembrane signaling receptor activity"/>
    <property type="evidence" value="ECO:0007669"/>
    <property type="project" value="TreeGrafter"/>
</dbReference>
<evidence type="ECO:0000256" key="4">
    <source>
        <dbReference type="ARBA" id="ARBA00022692"/>
    </source>
</evidence>
<proteinExistence type="inferred from homology"/>
<feature type="compositionally biased region" description="Basic and acidic residues" evidence="9">
    <location>
        <begin position="683"/>
        <end position="695"/>
    </location>
</feature>
<dbReference type="CDD" id="cd06225">
    <property type="entry name" value="HAMP"/>
    <property type="match status" value="1"/>
</dbReference>
<dbReference type="InterPro" id="IPR004089">
    <property type="entry name" value="MCPsignal_dom"/>
</dbReference>
<dbReference type="PROSITE" id="PS50885">
    <property type="entry name" value="HAMP"/>
    <property type="match status" value="1"/>
</dbReference>
<dbReference type="InterPro" id="IPR051310">
    <property type="entry name" value="MCP_chemotaxis"/>
</dbReference>
<dbReference type="Gene3D" id="1.10.8.500">
    <property type="entry name" value="HAMP domain in histidine kinase"/>
    <property type="match status" value="1"/>
</dbReference>
<evidence type="ECO:0000313" key="13">
    <source>
        <dbReference type="EMBL" id="SUQ13764.1"/>
    </source>
</evidence>
<dbReference type="GO" id="GO:0006935">
    <property type="term" value="P:chemotaxis"/>
    <property type="evidence" value="ECO:0007669"/>
    <property type="project" value="UniProtKB-KW"/>
</dbReference>
<dbReference type="GO" id="GO:0007165">
    <property type="term" value="P:signal transduction"/>
    <property type="evidence" value="ECO:0007669"/>
    <property type="project" value="UniProtKB-KW"/>
</dbReference>
<dbReference type="EMBL" id="UHJJ01000004">
    <property type="protein sequence ID" value="SUQ13764.1"/>
    <property type="molecule type" value="Genomic_DNA"/>
</dbReference>
<dbReference type="Pfam" id="PF00015">
    <property type="entry name" value="MCPsignal"/>
    <property type="match status" value="1"/>
</dbReference>
<feature type="region of interest" description="Disordered" evidence="9">
    <location>
        <begin position="683"/>
        <end position="704"/>
    </location>
</feature>